<evidence type="ECO:0000313" key="4">
    <source>
        <dbReference type="Proteomes" id="UP000664096"/>
    </source>
</evidence>
<dbReference type="SUPFAM" id="SSF110087">
    <property type="entry name" value="DR1885-like metal-binding protein"/>
    <property type="match status" value="1"/>
</dbReference>
<dbReference type="EMBL" id="JAEKJZ010000003">
    <property type="protein sequence ID" value="MBN9671790.1"/>
    <property type="molecule type" value="Genomic_DNA"/>
</dbReference>
<keyword evidence="2" id="KW-0732">Signal</keyword>
<name>A0A939J527_9HYPH</name>
<sequence length="197" mass="21961">MIRLFAAVFSVLFLLCQPVLALQKHDHDESAHEETHKEHEHHDDHAEDHDDHDHENGEDDHSHHEASVDGVRTVHAWIQATSGKSALLFVEIQNKSDKDVKITGGEADIAESVELVGFQLKDGETEFVALPSVPVKAGKELVLAPNGLALRLNGLKQPFKKGEEFEIEIEFDFGHIEMHVQVEAANATRHSHAGHQH</sequence>
<dbReference type="RefSeq" id="WP_207141648.1">
    <property type="nucleotide sequence ID" value="NZ_JAEKJZ010000003.1"/>
</dbReference>
<organism evidence="3 4">
    <name type="scientific">Roseibium aggregatum</name>
    <dbReference type="NCBI Taxonomy" id="187304"/>
    <lineage>
        <taxon>Bacteria</taxon>
        <taxon>Pseudomonadati</taxon>
        <taxon>Pseudomonadota</taxon>
        <taxon>Alphaproteobacteria</taxon>
        <taxon>Hyphomicrobiales</taxon>
        <taxon>Stappiaceae</taxon>
        <taxon>Roseibium</taxon>
    </lineage>
</organism>
<protein>
    <submittedName>
        <fullName evidence="3">Copper chaperone PCu(A)C</fullName>
    </submittedName>
</protein>
<dbReference type="AlphaFoldDB" id="A0A939J527"/>
<feature type="region of interest" description="Disordered" evidence="1">
    <location>
        <begin position="27"/>
        <end position="67"/>
    </location>
</feature>
<proteinExistence type="predicted"/>
<feature type="chain" id="PRO_5036906423" evidence="2">
    <location>
        <begin position="22"/>
        <end position="197"/>
    </location>
</feature>
<evidence type="ECO:0000256" key="1">
    <source>
        <dbReference type="SAM" id="MobiDB-lite"/>
    </source>
</evidence>
<dbReference type="PANTHER" id="PTHR36302">
    <property type="entry name" value="BLR7088 PROTEIN"/>
    <property type="match status" value="1"/>
</dbReference>
<dbReference type="Pfam" id="PF04314">
    <property type="entry name" value="PCuAC"/>
    <property type="match status" value="1"/>
</dbReference>
<evidence type="ECO:0000313" key="3">
    <source>
        <dbReference type="EMBL" id="MBN9671790.1"/>
    </source>
</evidence>
<dbReference type="PANTHER" id="PTHR36302:SF1">
    <property type="entry name" value="COPPER CHAPERONE PCU(A)C"/>
    <property type="match status" value="1"/>
</dbReference>
<evidence type="ECO:0000256" key="2">
    <source>
        <dbReference type="SAM" id="SignalP"/>
    </source>
</evidence>
<dbReference type="InterPro" id="IPR036182">
    <property type="entry name" value="PCuAC_sf"/>
</dbReference>
<comment type="caution">
    <text evidence="3">The sequence shown here is derived from an EMBL/GenBank/DDBJ whole genome shotgun (WGS) entry which is preliminary data.</text>
</comment>
<accession>A0A939J527</accession>
<feature type="signal peptide" evidence="2">
    <location>
        <begin position="1"/>
        <end position="21"/>
    </location>
</feature>
<dbReference type="InterPro" id="IPR058248">
    <property type="entry name" value="Lxx211020-like"/>
</dbReference>
<reference evidence="3" key="1">
    <citation type="submission" date="2020-12" db="EMBL/GenBank/DDBJ databases">
        <title>Oil enriched cultivation method for isolating marine PHA-producing bacteria.</title>
        <authorList>
            <person name="Zheng W."/>
            <person name="Yu S."/>
            <person name="Huang Y."/>
        </authorList>
    </citation>
    <scope>NUCLEOTIDE SEQUENCE</scope>
    <source>
        <strain evidence="3">SY-2-12</strain>
    </source>
</reference>
<dbReference type="Gene3D" id="2.60.40.1890">
    <property type="entry name" value="PCu(A)C copper chaperone"/>
    <property type="match status" value="1"/>
</dbReference>
<dbReference type="InterPro" id="IPR007410">
    <property type="entry name" value="LpqE-like"/>
</dbReference>
<gene>
    <name evidence="3" type="ORF">JF539_15685</name>
</gene>
<dbReference type="Proteomes" id="UP000664096">
    <property type="component" value="Unassembled WGS sequence"/>
</dbReference>